<gene>
    <name evidence="8" type="ORF">Baya_10719</name>
</gene>
<feature type="transmembrane region" description="Helical" evidence="6">
    <location>
        <begin position="58"/>
        <end position="77"/>
    </location>
</feature>
<dbReference type="Proteomes" id="UP000319801">
    <property type="component" value="Unassembled WGS sequence"/>
</dbReference>
<comment type="subcellular location">
    <subcellularLocation>
        <location evidence="1">Membrane</location>
        <topology evidence="1">Multi-pass membrane protein</topology>
    </subcellularLocation>
</comment>
<evidence type="ECO:0000256" key="1">
    <source>
        <dbReference type="ARBA" id="ARBA00004141"/>
    </source>
</evidence>
<reference evidence="8 9" key="1">
    <citation type="journal article" date="2019" name="Genome Biol. Evol.">
        <title>Whole-Genome Sequencing of the Giant Devil Catfish, Bagarius yarrelli.</title>
        <authorList>
            <person name="Jiang W."/>
            <person name="Lv Y."/>
            <person name="Cheng L."/>
            <person name="Yang K."/>
            <person name="Chao B."/>
            <person name="Wang X."/>
            <person name="Li Y."/>
            <person name="Pan X."/>
            <person name="You X."/>
            <person name="Zhang Y."/>
            <person name="Yang J."/>
            <person name="Li J."/>
            <person name="Zhang X."/>
            <person name="Liu S."/>
            <person name="Sun C."/>
            <person name="Yang J."/>
            <person name="Shi Q."/>
        </authorList>
    </citation>
    <scope>NUCLEOTIDE SEQUENCE [LARGE SCALE GENOMIC DNA]</scope>
    <source>
        <strain evidence="8">JWS20170419001</strain>
        <tissue evidence="8">Muscle</tissue>
    </source>
</reference>
<dbReference type="InterPro" id="IPR059044">
    <property type="entry name" value="TM_Tm6sf1/2"/>
</dbReference>
<evidence type="ECO:0000259" key="7">
    <source>
        <dbReference type="PROSITE" id="PS51751"/>
    </source>
</evidence>
<feature type="transmembrane region" description="Helical" evidence="6">
    <location>
        <begin position="184"/>
        <end position="203"/>
    </location>
</feature>
<dbReference type="PANTHER" id="PTHR14568:SF9">
    <property type="entry name" value="TRANSMEMBRANE 6 SUPERFAMILY MEMBER 2"/>
    <property type="match status" value="1"/>
</dbReference>
<organism evidence="8 9">
    <name type="scientific">Bagarius yarrelli</name>
    <name type="common">Goonch</name>
    <name type="synonym">Bagrus yarrelli</name>
    <dbReference type="NCBI Taxonomy" id="175774"/>
    <lineage>
        <taxon>Eukaryota</taxon>
        <taxon>Metazoa</taxon>
        <taxon>Chordata</taxon>
        <taxon>Craniata</taxon>
        <taxon>Vertebrata</taxon>
        <taxon>Euteleostomi</taxon>
        <taxon>Actinopterygii</taxon>
        <taxon>Neopterygii</taxon>
        <taxon>Teleostei</taxon>
        <taxon>Ostariophysi</taxon>
        <taxon>Siluriformes</taxon>
        <taxon>Sisoridae</taxon>
        <taxon>Sisorinae</taxon>
        <taxon>Bagarius</taxon>
    </lineage>
</organism>
<dbReference type="InterPro" id="IPR033118">
    <property type="entry name" value="EXPERA"/>
</dbReference>
<dbReference type="OrthoDB" id="8181520at2759"/>
<evidence type="ECO:0000313" key="8">
    <source>
        <dbReference type="EMBL" id="TSP09097.1"/>
    </source>
</evidence>
<evidence type="ECO:0000313" key="9">
    <source>
        <dbReference type="Proteomes" id="UP000319801"/>
    </source>
</evidence>
<evidence type="ECO:0000256" key="5">
    <source>
        <dbReference type="PROSITE-ProRule" id="PRU01087"/>
    </source>
</evidence>
<dbReference type="GO" id="GO:0005789">
    <property type="term" value="C:endoplasmic reticulum membrane"/>
    <property type="evidence" value="ECO:0007669"/>
    <property type="project" value="TreeGrafter"/>
</dbReference>
<keyword evidence="3 5" id="KW-1133">Transmembrane helix</keyword>
<feature type="transmembrane region" description="Helical" evidence="6">
    <location>
        <begin position="6"/>
        <end position="23"/>
    </location>
</feature>
<feature type="transmembrane region" description="Helical" evidence="6">
    <location>
        <begin position="109"/>
        <end position="130"/>
    </location>
</feature>
<dbReference type="AlphaFoldDB" id="A0A556UG97"/>
<proteinExistence type="predicted"/>
<dbReference type="GO" id="GO:0033116">
    <property type="term" value="C:endoplasmic reticulum-Golgi intermediate compartment membrane"/>
    <property type="evidence" value="ECO:0007669"/>
    <property type="project" value="TreeGrafter"/>
</dbReference>
<dbReference type="PANTHER" id="PTHR14568">
    <property type="entry name" value="TRANSMEMBRANE SUPERFAMILY 6 MEMBER 1/2"/>
    <property type="match status" value="1"/>
</dbReference>
<dbReference type="GO" id="GO:0055088">
    <property type="term" value="P:lipid homeostasis"/>
    <property type="evidence" value="ECO:0007669"/>
    <property type="project" value="TreeGrafter"/>
</dbReference>
<keyword evidence="9" id="KW-1185">Reference proteome</keyword>
<dbReference type="Pfam" id="PF26083">
    <property type="entry name" value="TM_Tm6sf2"/>
    <property type="match status" value="1"/>
</dbReference>
<keyword evidence="2 5" id="KW-0812">Transmembrane</keyword>
<dbReference type="EMBL" id="VCAZ01000073">
    <property type="protein sequence ID" value="TSP09097.1"/>
    <property type="molecule type" value="Genomic_DNA"/>
</dbReference>
<keyword evidence="4 5" id="KW-0472">Membrane</keyword>
<accession>A0A556UG97</accession>
<name>A0A556UG97_BAGYA</name>
<feature type="transmembrane region" description="Helical" evidence="6">
    <location>
        <begin position="30"/>
        <end position="52"/>
    </location>
</feature>
<evidence type="ECO:0000256" key="3">
    <source>
        <dbReference type="ARBA" id="ARBA00022989"/>
    </source>
</evidence>
<feature type="transmembrane region" description="Helical" evidence="6">
    <location>
        <begin position="223"/>
        <end position="246"/>
    </location>
</feature>
<comment type="caution">
    <text evidence="8">The sequence shown here is derived from an EMBL/GenBank/DDBJ whole genome shotgun (WGS) entry which is preliminary data.</text>
</comment>
<feature type="domain" description="EXPERA" evidence="7">
    <location>
        <begin position="107"/>
        <end position="241"/>
    </location>
</feature>
<evidence type="ECO:0000256" key="2">
    <source>
        <dbReference type="ARBA" id="ARBA00022692"/>
    </source>
</evidence>
<sequence length="267" mass="30736">MKNYWNGGVHFVLLLAIVYRMRIGKPYRSLAVLWTGSMIANQIVLVSSIVIGKHAKNIYPAFGLSLFFLFLSMWTAVKLFNRPRELPIIPADKVAEEQKKMLLFRPKDFLLTLTVLGAMAFTLFRGFVVLECTLDVCFTYIYQYEPYMKDSVAFPKVMMLVYLFYAFPLLSLLVYGLTVPGCTWMLDWTLFLAGAITQMQWTYIGASVHSRTPFTYRIPKEEWRLVMTLNLVYVAVPILLAARCYINPAFFMKPVPPGEADNDKKQK</sequence>
<dbReference type="GO" id="GO:0019216">
    <property type="term" value="P:regulation of lipid metabolic process"/>
    <property type="evidence" value="ECO:0007669"/>
    <property type="project" value="TreeGrafter"/>
</dbReference>
<feature type="transmembrane region" description="Helical" evidence="6">
    <location>
        <begin position="157"/>
        <end position="177"/>
    </location>
</feature>
<evidence type="ECO:0000256" key="6">
    <source>
        <dbReference type="SAM" id="Phobius"/>
    </source>
</evidence>
<protein>
    <submittedName>
        <fullName evidence="8">Transmembrane 6 superfamily member 2</fullName>
    </submittedName>
</protein>
<evidence type="ECO:0000256" key="4">
    <source>
        <dbReference type="ARBA" id="ARBA00023136"/>
    </source>
</evidence>
<dbReference type="PROSITE" id="PS51751">
    <property type="entry name" value="EXPERA"/>
    <property type="match status" value="1"/>
</dbReference>